<feature type="domain" description="O-methyltransferase dimerisation" evidence="6">
    <location>
        <begin position="36"/>
        <end position="133"/>
    </location>
</feature>
<keyword evidence="2" id="KW-0808">Transferase</keyword>
<evidence type="ECO:0000256" key="4">
    <source>
        <dbReference type="SAM" id="MobiDB-lite"/>
    </source>
</evidence>
<evidence type="ECO:0000313" key="8">
    <source>
        <dbReference type="RefSeq" id="XP_010446096.1"/>
    </source>
</evidence>
<name>A0ABM0UTH9_CAMSA</name>
<sequence>MANHLQAPVTMNPKPNPTKEEQEADKEEASLIARRLSNAASLPMVLKAALELGVIDTMVTVGDSLWLSPSEIAQRLPTKPSNPEAPVLLDRMLRFLASYSVFKCRSIVAEENGQTGKAERVYAAEPVCNFLLNNRDVSGSFASLFMLDLSDVFIKTWTHLKDVILEGKDAFSSAHGMKLFEKIQTDEAFGKVFNRAMLESSTMVMEKVLRDYEGFTDVKTLVDVGGGLGSILGLITSKYPHLIGINYDLAPVLANAPSYPGVTHVAGDMFTKIPNADAIFMKWILHDWTDEHCVQILKNCWKSLEENGKVILVETVTPLEAMSRDLCSNIVLGMDMTMLTQCSGGKERSLSEYEALAHASGFSRCEIVCPVYPFSVIEIYK</sequence>
<keyword evidence="3" id="KW-0949">S-adenosyl-L-methionine</keyword>
<dbReference type="Pfam" id="PF08100">
    <property type="entry name" value="Dimerisation"/>
    <property type="match status" value="1"/>
</dbReference>
<dbReference type="PANTHER" id="PTHR11746">
    <property type="entry name" value="O-METHYLTRANSFERASE"/>
    <property type="match status" value="1"/>
</dbReference>
<evidence type="ECO:0000256" key="3">
    <source>
        <dbReference type="ARBA" id="ARBA00022691"/>
    </source>
</evidence>
<dbReference type="InterPro" id="IPR012967">
    <property type="entry name" value="COMT_dimerisation"/>
</dbReference>
<feature type="region of interest" description="Disordered" evidence="4">
    <location>
        <begin position="1"/>
        <end position="28"/>
    </location>
</feature>
<feature type="domain" description="O-methyltransferase C-terminal" evidence="5">
    <location>
        <begin position="157"/>
        <end position="363"/>
    </location>
</feature>
<dbReference type="InterPro" id="IPR036390">
    <property type="entry name" value="WH_DNA-bd_sf"/>
</dbReference>
<reference evidence="8" key="2">
    <citation type="submission" date="2025-08" db="UniProtKB">
        <authorList>
            <consortium name="RefSeq"/>
        </authorList>
    </citation>
    <scope>IDENTIFICATION</scope>
    <source>
        <tissue evidence="8">Leaf</tissue>
    </source>
</reference>
<dbReference type="Pfam" id="PF00891">
    <property type="entry name" value="Methyltransf_2"/>
    <property type="match status" value="1"/>
</dbReference>
<dbReference type="SUPFAM" id="SSF53335">
    <property type="entry name" value="S-adenosyl-L-methionine-dependent methyltransferases"/>
    <property type="match status" value="1"/>
</dbReference>
<organism evidence="7 8">
    <name type="scientific">Camelina sativa</name>
    <name type="common">False flax</name>
    <name type="synonym">Myagrum sativum</name>
    <dbReference type="NCBI Taxonomy" id="90675"/>
    <lineage>
        <taxon>Eukaryota</taxon>
        <taxon>Viridiplantae</taxon>
        <taxon>Streptophyta</taxon>
        <taxon>Embryophyta</taxon>
        <taxon>Tracheophyta</taxon>
        <taxon>Spermatophyta</taxon>
        <taxon>Magnoliopsida</taxon>
        <taxon>eudicotyledons</taxon>
        <taxon>Gunneridae</taxon>
        <taxon>Pentapetalae</taxon>
        <taxon>rosids</taxon>
        <taxon>malvids</taxon>
        <taxon>Brassicales</taxon>
        <taxon>Brassicaceae</taxon>
        <taxon>Camelineae</taxon>
        <taxon>Camelina</taxon>
    </lineage>
</organism>
<dbReference type="Proteomes" id="UP000694864">
    <property type="component" value="Chromosome 2"/>
</dbReference>
<evidence type="ECO:0000259" key="6">
    <source>
        <dbReference type="Pfam" id="PF08100"/>
    </source>
</evidence>
<dbReference type="RefSeq" id="XP_010446096.1">
    <property type="nucleotide sequence ID" value="XM_010447794.1"/>
</dbReference>
<keyword evidence="7" id="KW-1185">Reference proteome</keyword>
<dbReference type="InterPro" id="IPR001077">
    <property type="entry name" value="COMT_C"/>
</dbReference>
<dbReference type="Gene3D" id="3.40.50.150">
    <property type="entry name" value="Vaccinia Virus protein VP39"/>
    <property type="match status" value="1"/>
</dbReference>
<dbReference type="SUPFAM" id="SSF46785">
    <property type="entry name" value="Winged helix' DNA-binding domain"/>
    <property type="match status" value="1"/>
</dbReference>
<gene>
    <name evidence="8" type="primary">LOC104728864</name>
</gene>
<proteinExistence type="predicted"/>
<dbReference type="PROSITE" id="PS51683">
    <property type="entry name" value="SAM_OMT_II"/>
    <property type="match status" value="1"/>
</dbReference>
<dbReference type="Gene3D" id="1.10.10.10">
    <property type="entry name" value="Winged helix-like DNA-binding domain superfamily/Winged helix DNA-binding domain"/>
    <property type="match status" value="1"/>
</dbReference>
<evidence type="ECO:0000256" key="2">
    <source>
        <dbReference type="ARBA" id="ARBA00022679"/>
    </source>
</evidence>
<evidence type="ECO:0000259" key="5">
    <source>
        <dbReference type="Pfam" id="PF00891"/>
    </source>
</evidence>
<accession>A0ABM0UTH9</accession>
<dbReference type="InterPro" id="IPR036388">
    <property type="entry name" value="WH-like_DNA-bd_sf"/>
</dbReference>
<dbReference type="InterPro" id="IPR029063">
    <property type="entry name" value="SAM-dependent_MTases_sf"/>
</dbReference>
<evidence type="ECO:0000256" key="1">
    <source>
        <dbReference type="ARBA" id="ARBA00022603"/>
    </source>
</evidence>
<keyword evidence="1" id="KW-0489">Methyltransferase</keyword>
<reference evidence="7" key="1">
    <citation type="journal article" date="2014" name="Nat. Commun.">
        <title>The emerging biofuel crop Camelina sativa retains a highly undifferentiated hexaploid genome structure.</title>
        <authorList>
            <person name="Kagale S."/>
            <person name="Koh C."/>
            <person name="Nixon J."/>
            <person name="Bollina V."/>
            <person name="Clarke W.E."/>
            <person name="Tuteja R."/>
            <person name="Spillane C."/>
            <person name="Robinson S.J."/>
            <person name="Links M.G."/>
            <person name="Clarke C."/>
            <person name="Higgins E.E."/>
            <person name="Huebert T."/>
            <person name="Sharpe A.G."/>
            <person name="Parkin I.A."/>
        </authorList>
    </citation>
    <scope>NUCLEOTIDE SEQUENCE [LARGE SCALE GENOMIC DNA]</scope>
    <source>
        <strain evidence="7">cv. DH55</strain>
    </source>
</reference>
<dbReference type="GeneID" id="104728864"/>
<evidence type="ECO:0000313" key="7">
    <source>
        <dbReference type="Proteomes" id="UP000694864"/>
    </source>
</evidence>
<dbReference type="PIRSF" id="PIRSF005739">
    <property type="entry name" value="O-mtase"/>
    <property type="match status" value="1"/>
</dbReference>
<dbReference type="InterPro" id="IPR016461">
    <property type="entry name" value="COMT-like"/>
</dbReference>
<protein>
    <submittedName>
        <fullName evidence="8">Indole glucosinolate O-methyltransferase 1</fullName>
    </submittedName>
</protein>